<dbReference type="GO" id="GO:0071555">
    <property type="term" value="P:cell wall organization"/>
    <property type="evidence" value="ECO:0007669"/>
    <property type="project" value="UniProtKB-KW"/>
</dbReference>
<dbReference type="EMBL" id="CP119075">
    <property type="protein sequence ID" value="WED67173.1"/>
    <property type="molecule type" value="Genomic_DNA"/>
</dbReference>
<evidence type="ECO:0000256" key="5">
    <source>
        <dbReference type="ARBA" id="ARBA00022475"/>
    </source>
</evidence>
<proteinExistence type="inferred from homology"/>
<comment type="function">
    <text evidence="14">Catalyzes the dephosphorylation of undecaprenyl diphosphate (UPP). Confers resistance to bacitracin.</text>
</comment>
<sequence>MRVLILLLTLLTFSSLHAADSASPPGTEAAEASRLSKRDAVILGVVEGITEFLPISSTGHLIVTNHALGLDADDPLFDDNGQPLWARPPSAEDPVGVPLTLKLAADTYIVVIQVGAIAAVMFIFWPSIAGILRGLTGHDPVGLRLLRNIALAFFPVVFVGLAFDDWIDANLFSIPTVIAALVVGAGFMWFAERWRKQRATVTDKAPADLTPREAVQIGFIQCLALWPGMSRSMVTMVGGYFSGLAPAKAAEFSFLVGLPVLGGAAVYKGWQAGPAMISLFGWTEMLIGGAVATLAAGAAVKFLVSYLQKFGLGAFAIYRVVLAGALAIWMLD</sequence>
<keyword evidence="14" id="KW-0961">Cell wall biogenesis/degradation</keyword>
<comment type="catalytic activity">
    <reaction evidence="13 14">
        <text>di-trans,octa-cis-undecaprenyl diphosphate + H2O = di-trans,octa-cis-undecaprenyl phosphate + phosphate + H(+)</text>
        <dbReference type="Rhea" id="RHEA:28094"/>
        <dbReference type="ChEBI" id="CHEBI:15377"/>
        <dbReference type="ChEBI" id="CHEBI:15378"/>
        <dbReference type="ChEBI" id="CHEBI:43474"/>
        <dbReference type="ChEBI" id="CHEBI:58405"/>
        <dbReference type="ChEBI" id="CHEBI:60392"/>
        <dbReference type="EC" id="3.6.1.27"/>
    </reaction>
</comment>
<accession>A0AAF0CSE6</accession>
<evidence type="ECO:0000256" key="12">
    <source>
        <dbReference type="ARBA" id="ARBA00032932"/>
    </source>
</evidence>
<feature type="chain" id="PRO_5041945794" description="Undecaprenyl-diphosphatase" evidence="15">
    <location>
        <begin position="19"/>
        <end position="332"/>
    </location>
</feature>
<dbReference type="GO" id="GO:0008360">
    <property type="term" value="P:regulation of cell shape"/>
    <property type="evidence" value="ECO:0007669"/>
    <property type="project" value="UniProtKB-KW"/>
</dbReference>
<dbReference type="GO" id="GO:0046677">
    <property type="term" value="P:response to antibiotic"/>
    <property type="evidence" value="ECO:0007669"/>
    <property type="project" value="UniProtKB-UniRule"/>
</dbReference>
<keyword evidence="8 14" id="KW-1133">Transmembrane helix</keyword>
<evidence type="ECO:0000256" key="10">
    <source>
        <dbReference type="ARBA" id="ARBA00023251"/>
    </source>
</evidence>
<dbReference type="GO" id="GO:0005886">
    <property type="term" value="C:plasma membrane"/>
    <property type="evidence" value="ECO:0007669"/>
    <property type="project" value="UniProtKB-SubCell"/>
</dbReference>
<evidence type="ECO:0000256" key="6">
    <source>
        <dbReference type="ARBA" id="ARBA00022692"/>
    </source>
</evidence>
<dbReference type="RefSeq" id="WP_330932341.1">
    <property type="nucleotide sequence ID" value="NZ_CP119075.1"/>
</dbReference>
<dbReference type="HAMAP" id="MF_01006">
    <property type="entry name" value="Undec_diphosphatase"/>
    <property type="match status" value="1"/>
</dbReference>
<keyword evidence="15" id="KW-0732">Signal</keyword>
<evidence type="ECO:0000256" key="2">
    <source>
        <dbReference type="ARBA" id="ARBA00010621"/>
    </source>
</evidence>
<evidence type="ECO:0000256" key="1">
    <source>
        <dbReference type="ARBA" id="ARBA00004651"/>
    </source>
</evidence>
<dbReference type="GO" id="GO:0009252">
    <property type="term" value="P:peptidoglycan biosynthetic process"/>
    <property type="evidence" value="ECO:0007669"/>
    <property type="project" value="UniProtKB-KW"/>
</dbReference>
<keyword evidence="6 14" id="KW-0812">Transmembrane</keyword>
<evidence type="ECO:0000256" key="13">
    <source>
        <dbReference type="ARBA" id="ARBA00047594"/>
    </source>
</evidence>
<feature type="signal peptide" evidence="15">
    <location>
        <begin position="1"/>
        <end position="18"/>
    </location>
</feature>
<keyword evidence="7 14" id="KW-0378">Hydrolase</keyword>
<keyword evidence="14" id="KW-0573">Peptidoglycan synthesis</keyword>
<reference evidence="16" key="1">
    <citation type="submission" date="2023-03" db="EMBL/GenBank/DDBJ databases">
        <title>Lomoglobus Profundus gen. nov., sp. nov., a novel member of the phylum Verrucomicrobia, isolated from deep-marine sediment of South China Sea.</title>
        <authorList>
            <person name="Ahmad T."/>
            <person name="Ishaq S.E."/>
            <person name="Wang F."/>
        </authorList>
    </citation>
    <scope>NUCLEOTIDE SEQUENCE</scope>
    <source>
        <strain evidence="16">LMO-M01</strain>
    </source>
</reference>
<keyword evidence="14" id="KW-0133">Cell shape</keyword>
<comment type="similarity">
    <text evidence="2 14">Belongs to the UppP family.</text>
</comment>
<comment type="subcellular location">
    <subcellularLocation>
        <location evidence="1 14">Cell membrane</location>
        <topology evidence="1 14">Multi-pass membrane protein</topology>
    </subcellularLocation>
</comment>
<dbReference type="KEGG" id="slom:PXH66_09945"/>
<gene>
    <name evidence="14" type="primary">uppP</name>
    <name evidence="16" type="ORF">PXH66_09945</name>
</gene>
<dbReference type="GO" id="GO:0050380">
    <property type="term" value="F:undecaprenyl-diphosphatase activity"/>
    <property type="evidence" value="ECO:0007669"/>
    <property type="project" value="UniProtKB-UniRule"/>
</dbReference>
<feature type="transmembrane region" description="Helical" evidence="14">
    <location>
        <begin position="145"/>
        <end position="163"/>
    </location>
</feature>
<name>A0AAF0CSE6_9BACT</name>
<evidence type="ECO:0000256" key="4">
    <source>
        <dbReference type="ARBA" id="ARBA00021581"/>
    </source>
</evidence>
<evidence type="ECO:0000256" key="7">
    <source>
        <dbReference type="ARBA" id="ARBA00022801"/>
    </source>
</evidence>
<protein>
    <recommendedName>
        <fullName evidence="4 14">Undecaprenyl-diphosphatase</fullName>
        <ecNumber evidence="3 14">3.6.1.27</ecNumber>
    </recommendedName>
    <alternativeName>
        <fullName evidence="12 14">Bacitracin resistance protein</fullName>
    </alternativeName>
    <alternativeName>
        <fullName evidence="11 14">Undecaprenyl pyrophosphate phosphatase</fullName>
    </alternativeName>
</protein>
<dbReference type="InterPro" id="IPR003824">
    <property type="entry name" value="UppP"/>
</dbReference>
<feature type="transmembrane region" description="Helical" evidence="14">
    <location>
        <begin position="108"/>
        <end position="133"/>
    </location>
</feature>
<organism evidence="16 17">
    <name type="scientific">Synoicihabitans lomoniglobus</name>
    <dbReference type="NCBI Taxonomy" id="2909285"/>
    <lineage>
        <taxon>Bacteria</taxon>
        <taxon>Pseudomonadati</taxon>
        <taxon>Verrucomicrobiota</taxon>
        <taxon>Opitutia</taxon>
        <taxon>Opitutales</taxon>
        <taxon>Opitutaceae</taxon>
        <taxon>Synoicihabitans</taxon>
    </lineage>
</organism>
<keyword evidence="5 14" id="KW-1003">Cell membrane</keyword>
<evidence type="ECO:0000256" key="9">
    <source>
        <dbReference type="ARBA" id="ARBA00023136"/>
    </source>
</evidence>
<evidence type="ECO:0000256" key="14">
    <source>
        <dbReference type="HAMAP-Rule" id="MF_01006"/>
    </source>
</evidence>
<evidence type="ECO:0000313" key="17">
    <source>
        <dbReference type="Proteomes" id="UP001218638"/>
    </source>
</evidence>
<dbReference type="AlphaFoldDB" id="A0AAF0CSE6"/>
<dbReference type="EC" id="3.6.1.27" evidence="3 14"/>
<feature type="transmembrane region" description="Helical" evidence="14">
    <location>
        <begin position="249"/>
        <end position="267"/>
    </location>
</feature>
<dbReference type="Proteomes" id="UP001218638">
    <property type="component" value="Chromosome"/>
</dbReference>
<evidence type="ECO:0000256" key="8">
    <source>
        <dbReference type="ARBA" id="ARBA00022989"/>
    </source>
</evidence>
<evidence type="ECO:0000256" key="3">
    <source>
        <dbReference type="ARBA" id="ARBA00012374"/>
    </source>
</evidence>
<dbReference type="PANTHER" id="PTHR30622:SF3">
    <property type="entry name" value="UNDECAPRENYL-DIPHOSPHATASE"/>
    <property type="match status" value="1"/>
</dbReference>
<feature type="transmembrane region" description="Helical" evidence="14">
    <location>
        <begin position="310"/>
        <end position="331"/>
    </location>
</feature>
<feature type="transmembrane region" description="Helical" evidence="14">
    <location>
        <begin position="169"/>
        <end position="191"/>
    </location>
</feature>
<dbReference type="Pfam" id="PF02673">
    <property type="entry name" value="BacA"/>
    <property type="match status" value="1"/>
</dbReference>
<dbReference type="PANTHER" id="PTHR30622">
    <property type="entry name" value="UNDECAPRENYL-DIPHOSPHATASE"/>
    <property type="match status" value="1"/>
</dbReference>
<feature type="transmembrane region" description="Helical" evidence="14">
    <location>
        <begin position="279"/>
        <end position="304"/>
    </location>
</feature>
<evidence type="ECO:0000256" key="15">
    <source>
        <dbReference type="SAM" id="SignalP"/>
    </source>
</evidence>
<keyword evidence="10 14" id="KW-0046">Antibiotic resistance</keyword>
<keyword evidence="17" id="KW-1185">Reference proteome</keyword>
<comment type="miscellaneous">
    <text evidence="14">Bacitracin is thought to be involved in the inhibition of peptidoglycan synthesis by sequestering undecaprenyl diphosphate, thereby reducing the pool of lipid carrier available.</text>
</comment>
<evidence type="ECO:0000313" key="16">
    <source>
        <dbReference type="EMBL" id="WED67173.1"/>
    </source>
</evidence>
<keyword evidence="9 14" id="KW-0472">Membrane</keyword>
<evidence type="ECO:0000256" key="11">
    <source>
        <dbReference type="ARBA" id="ARBA00032707"/>
    </source>
</evidence>